<dbReference type="Gene3D" id="1.10.245.10">
    <property type="entry name" value="SWIB/MDM2 domain"/>
    <property type="match status" value="2"/>
</dbReference>
<comment type="caution">
    <text evidence="3">The sequence shown here is derived from an EMBL/GenBank/DDBJ whole genome shotgun (WGS) entry which is preliminary data.</text>
</comment>
<reference evidence="3" key="1">
    <citation type="submission" date="2023-02" db="EMBL/GenBank/DDBJ databases">
        <title>Genome of toxic invasive species Heracleum sosnowskyi carries increased number of genes despite the absence of recent whole-genome duplications.</title>
        <authorList>
            <person name="Schelkunov M."/>
            <person name="Shtratnikova V."/>
            <person name="Makarenko M."/>
            <person name="Klepikova A."/>
            <person name="Omelchenko D."/>
            <person name="Novikova G."/>
            <person name="Obukhova E."/>
            <person name="Bogdanov V."/>
            <person name="Penin A."/>
            <person name="Logacheva M."/>
        </authorList>
    </citation>
    <scope>NUCLEOTIDE SEQUENCE</scope>
    <source>
        <strain evidence="3">Hsosn_3</strain>
        <tissue evidence="3">Leaf</tissue>
    </source>
</reference>
<evidence type="ECO:0000259" key="2">
    <source>
        <dbReference type="PROSITE" id="PS51925"/>
    </source>
</evidence>
<sequence length="419" mass="46552">MVTGQGAGGMVSREEQQIAQGLENLLGAASPNFTTYTSLHDVVEQLESKLGFQVSHKIDFIRSHIQYLLRPPQPPQQLYHPHKDHFALQQLPIARPAPPQQQQHSFAIHRPSHDLSFRPHLQSQQLQFEAYAAAAAAAVSPTSAVTSTTSAAAPGLAQPQSSKKSAQKVKRKRGGPGGLNKLCGVSPLLQPIVGHPTLPRTEIVKQLWIYIRKNNLQDPSNKRKIICNDELRLVFETDSTDMFRMNKLLAKHIIPLEPTKPTNRVSKKSKANVKLESKCAPESECVPESKSDSKSTDVVPIVIISDELASFFSTDEREMSQAEVLRQIWEYIKVNQLEDPSNAMVIHTLSSSQEIRYSIKLIGREIMHSTLIDLLWGLNGCQKNYCLLFLFSFPCFPCSLLPMKAGNTLEASSYGCLAV</sequence>
<dbReference type="Pfam" id="PF02201">
    <property type="entry name" value="SWIB"/>
    <property type="match status" value="2"/>
</dbReference>
<dbReference type="EMBL" id="JAUIZM010000003">
    <property type="protein sequence ID" value="KAK1391889.1"/>
    <property type="molecule type" value="Genomic_DNA"/>
</dbReference>
<dbReference type="PROSITE" id="PS51925">
    <property type="entry name" value="SWIB_MDM2"/>
    <property type="match status" value="1"/>
</dbReference>
<gene>
    <name evidence="3" type="ORF">POM88_010945</name>
</gene>
<protein>
    <submittedName>
        <fullName evidence="3">Upstream activation factor subunit UAF30</fullName>
    </submittedName>
</protein>
<dbReference type="InterPro" id="IPR036885">
    <property type="entry name" value="SWIB_MDM2_dom_sf"/>
</dbReference>
<dbReference type="PANTHER" id="PTHR13844">
    <property type="entry name" value="SWI/SNF-RELATED MATRIX-ASSOCIATED ACTIN-DEPENDENT REGULATOR OF CHROMATIN SUBFAMILY D"/>
    <property type="match status" value="1"/>
</dbReference>
<accession>A0AAD8IVC7</accession>
<dbReference type="CDD" id="cd10567">
    <property type="entry name" value="SWIB-MDM2_like"/>
    <property type="match status" value="2"/>
</dbReference>
<dbReference type="SMART" id="SM00151">
    <property type="entry name" value="SWIB"/>
    <property type="match status" value="2"/>
</dbReference>
<proteinExistence type="predicted"/>
<dbReference type="InterPro" id="IPR003121">
    <property type="entry name" value="SWIB_MDM2_domain"/>
</dbReference>
<feature type="domain" description="DM2" evidence="2">
    <location>
        <begin position="178"/>
        <end position="255"/>
    </location>
</feature>
<dbReference type="AlphaFoldDB" id="A0AAD8IVC7"/>
<reference evidence="3" key="2">
    <citation type="submission" date="2023-05" db="EMBL/GenBank/DDBJ databases">
        <authorList>
            <person name="Schelkunov M.I."/>
        </authorList>
    </citation>
    <scope>NUCLEOTIDE SEQUENCE</scope>
    <source>
        <strain evidence="3">Hsosn_3</strain>
        <tissue evidence="3">Leaf</tissue>
    </source>
</reference>
<dbReference type="Proteomes" id="UP001237642">
    <property type="component" value="Unassembled WGS sequence"/>
</dbReference>
<organism evidence="3 4">
    <name type="scientific">Heracleum sosnowskyi</name>
    <dbReference type="NCBI Taxonomy" id="360622"/>
    <lineage>
        <taxon>Eukaryota</taxon>
        <taxon>Viridiplantae</taxon>
        <taxon>Streptophyta</taxon>
        <taxon>Embryophyta</taxon>
        <taxon>Tracheophyta</taxon>
        <taxon>Spermatophyta</taxon>
        <taxon>Magnoliopsida</taxon>
        <taxon>eudicotyledons</taxon>
        <taxon>Gunneridae</taxon>
        <taxon>Pentapetalae</taxon>
        <taxon>asterids</taxon>
        <taxon>campanulids</taxon>
        <taxon>Apiales</taxon>
        <taxon>Apiaceae</taxon>
        <taxon>Apioideae</taxon>
        <taxon>apioid superclade</taxon>
        <taxon>Tordylieae</taxon>
        <taxon>Tordyliinae</taxon>
        <taxon>Heracleum</taxon>
    </lineage>
</organism>
<evidence type="ECO:0000256" key="1">
    <source>
        <dbReference type="SAM" id="MobiDB-lite"/>
    </source>
</evidence>
<name>A0AAD8IVC7_9APIA</name>
<keyword evidence="4" id="KW-1185">Reference proteome</keyword>
<feature type="compositionally biased region" description="Basic residues" evidence="1">
    <location>
        <begin position="165"/>
        <end position="174"/>
    </location>
</feature>
<dbReference type="InterPro" id="IPR019835">
    <property type="entry name" value="SWIB_domain"/>
</dbReference>
<dbReference type="SUPFAM" id="SSF47592">
    <property type="entry name" value="SWIB/MDM2 domain"/>
    <property type="match status" value="2"/>
</dbReference>
<feature type="region of interest" description="Disordered" evidence="1">
    <location>
        <begin position="150"/>
        <end position="180"/>
    </location>
</feature>
<evidence type="ECO:0000313" key="4">
    <source>
        <dbReference type="Proteomes" id="UP001237642"/>
    </source>
</evidence>
<evidence type="ECO:0000313" key="3">
    <source>
        <dbReference type="EMBL" id="KAK1391889.1"/>
    </source>
</evidence>